<organism evidence="2 3">
    <name type="scientific">[Pantoea] beijingensis</name>
    <dbReference type="NCBI Taxonomy" id="1324864"/>
    <lineage>
        <taxon>Bacteria</taxon>
        <taxon>Pseudomonadati</taxon>
        <taxon>Pseudomonadota</taxon>
        <taxon>Gammaproteobacteria</taxon>
        <taxon>Enterobacterales</taxon>
        <taxon>Erwiniaceae</taxon>
        <taxon>Erwinia</taxon>
    </lineage>
</organism>
<name>A0A443IAT4_9GAMM</name>
<keyword evidence="1" id="KW-0812">Transmembrane</keyword>
<evidence type="ECO:0008006" key="4">
    <source>
        <dbReference type="Google" id="ProtNLM"/>
    </source>
</evidence>
<dbReference type="GO" id="GO:0008556">
    <property type="term" value="F:P-type potassium transmembrane transporter activity"/>
    <property type="evidence" value="ECO:0007669"/>
    <property type="project" value="InterPro"/>
</dbReference>
<proteinExistence type="predicted"/>
<evidence type="ECO:0000313" key="2">
    <source>
        <dbReference type="EMBL" id="RWR01125.1"/>
    </source>
</evidence>
<dbReference type="NCBIfam" id="TIGR02115">
    <property type="entry name" value="potass_kdpF"/>
    <property type="match status" value="1"/>
</dbReference>
<protein>
    <recommendedName>
        <fullName evidence="4">K(+)-transporting ATPase subunit F</fullName>
    </recommendedName>
</protein>
<sequence length="116" mass="13558">MNIVCNLYTMIRRSLSFYYSSDQVFAHLKTSIDCNRNLITFLLKKTYRINNSPIFTLFLYPPRRFIHPLSTRLFTLYASESFCWRCNVSIEIITGIALVALLTGYLCYALIFAEAF</sequence>
<dbReference type="Proteomes" id="UP000288794">
    <property type="component" value="Unassembled WGS sequence"/>
</dbReference>
<dbReference type="GO" id="GO:0005886">
    <property type="term" value="C:plasma membrane"/>
    <property type="evidence" value="ECO:0007669"/>
    <property type="project" value="InterPro"/>
</dbReference>
<keyword evidence="3" id="KW-1185">Reference proteome</keyword>
<dbReference type="InterPro" id="IPR011726">
    <property type="entry name" value="KdpF"/>
</dbReference>
<evidence type="ECO:0000256" key="1">
    <source>
        <dbReference type="SAM" id="Phobius"/>
    </source>
</evidence>
<dbReference type="EMBL" id="JMEE01000040">
    <property type="protein sequence ID" value="RWR01125.1"/>
    <property type="molecule type" value="Genomic_DNA"/>
</dbReference>
<gene>
    <name evidence="2" type="ORF">ED28_15215</name>
</gene>
<accession>A0A443IAT4</accession>
<reference evidence="2 3" key="1">
    <citation type="submission" date="2014-04" db="EMBL/GenBank/DDBJ databases">
        <title>Draft genome sequence of Pantoea beijingensis strain LMG 27579, an emerging pathogen to Pleurotus eryngii with potential industrial application.</title>
        <authorList>
            <person name="Xu F."/>
            <person name="Liu Y."/>
            <person name="Wang S."/>
            <person name="Yin Y."/>
            <person name="Ma Y."/>
            <person name="Zhao S."/>
            <person name="Rong C."/>
        </authorList>
    </citation>
    <scope>NUCLEOTIDE SEQUENCE [LARGE SCALE GENOMIC DNA]</scope>
    <source>
        <strain evidence="2 3">LMG 27579</strain>
    </source>
</reference>
<keyword evidence="1" id="KW-0472">Membrane</keyword>
<evidence type="ECO:0000313" key="3">
    <source>
        <dbReference type="Proteomes" id="UP000288794"/>
    </source>
</evidence>
<comment type="caution">
    <text evidence="2">The sequence shown here is derived from an EMBL/GenBank/DDBJ whole genome shotgun (WGS) entry which is preliminary data.</text>
</comment>
<dbReference type="AlphaFoldDB" id="A0A443IAT4"/>
<keyword evidence="1" id="KW-1133">Transmembrane helix</keyword>
<feature type="transmembrane region" description="Helical" evidence="1">
    <location>
        <begin position="92"/>
        <end position="113"/>
    </location>
</feature>